<keyword evidence="5" id="KW-1185">Reference proteome</keyword>
<gene>
    <name evidence="4" type="primary">gcvT_2</name>
    <name evidence="4" type="ORF">RUM8411_03410</name>
</gene>
<organism evidence="4 5">
    <name type="scientific">Ruegeria meonggei</name>
    <dbReference type="NCBI Taxonomy" id="1446476"/>
    <lineage>
        <taxon>Bacteria</taxon>
        <taxon>Pseudomonadati</taxon>
        <taxon>Pseudomonadota</taxon>
        <taxon>Alphaproteobacteria</taxon>
        <taxon>Rhodobacterales</taxon>
        <taxon>Roseobacteraceae</taxon>
        <taxon>Ruegeria</taxon>
    </lineage>
</organism>
<dbReference type="EC" id="2.1.2.10" evidence="4"/>
<dbReference type="InterPro" id="IPR029043">
    <property type="entry name" value="GcvT/YgfZ_C"/>
</dbReference>
<sequence>MTKELSRTSALASRHTALGSGLEDWNGMGTAWTYNTDPNDEHDAVRDRAGMFDMSPLKKVFVRGVEAQAVLDHLTTRDLSKVPPGKAAYLCVLTEAGGIADDAIVSNNGGDEWMIVHGSGDTMALLEASAKGRGVQIDFTDDLHDVSVQGPAALDILNAHTDIDVAALAYFEHAPATLFGHACRISRTGYSGERGYEVFANGAVITDIWDKLVNTGVTPCSFTALDKVRIEAGLLFYGYDMTEENTPWEVGLGFTVSRSKGDFRGKAALLAARGQEQVNNVCLDIDHPDMVAGGETLSLSGKDVGVINSPCYSHRMGKSLALAHVHPDLPLGTSLEVAGDGFDTTSKIVSSPIYDPKKTRTHS</sequence>
<accession>A0A1X7A110</accession>
<dbReference type="GO" id="GO:0004047">
    <property type="term" value="F:aminomethyltransferase activity"/>
    <property type="evidence" value="ECO:0007669"/>
    <property type="project" value="UniProtKB-EC"/>
</dbReference>
<feature type="domain" description="Aminomethyltransferase C-terminal" evidence="3">
    <location>
        <begin position="281"/>
        <end position="355"/>
    </location>
</feature>
<dbReference type="SUPFAM" id="SSF103025">
    <property type="entry name" value="Folate-binding domain"/>
    <property type="match status" value="1"/>
</dbReference>
<dbReference type="Pfam" id="PF08669">
    <property type="entry name" value="GCV_T_C"/>
    <property type="match status" value="1"/>
</dbReference>
<dbReference type="PANTHER" id="PTHR43757:SF2">
    <property type="entry name" value="AMINOMETHYLTRANSFERASE, MITOCHONDRIAL"/>
    <property type="match status" value="1"/>
</dbReference>
<dbReference type="EMBL" id="FWFP01000010">
    <property type="protein sequence ID" value="SLN67526.1"/>
    <property type="molecule type" value="Genomic_DNA"/>
</dbReference>
<dbReference type="SUPFAM" id="SSF101790">
    <property type="entry name" value="Aminomethyltransferase beta-barrel domain"/>
    <property type="match status" value="1"/>
</dbReference>
<dbReference type="Proteomes" id="UP000193778">
    <property type="component" value="Unassembled WGS sequence"/>
</dbReference>
<evidence type="ECO:0000259" key="2">
    <source>
        <dbReference type="Pfam" id="PF01571"/>
    </source>
</evidence>
<evidence type="ECO:0000313" key="5">
    <source>
        <dbReference type="Proteomes" id="UP000193778"/>
    </source>
</evidence>
<feature type="domain" description="GCVT N-terminal" evidence="2">
    <location>
        <begin position="12"/>
        <end position="260"/>
    </location>
</feature>
<evidence type="ECO:0000259" key="3">
    <source>
        <dbReference type="Pfam" id="PF08669"/>
    </source>
</evidence>
<dbReference type="InterPro" id="IPR028896">
    <property type="entry name" value="GcvT/YgfZ/DmdA"/>
</dbReference>
<dbReference type="InterPro" id="IPR006222">
    <property type="entry name" value="GCVT_N"/>
</dbReference>
<keyword evidence="4" id="KW-0489">Methyltransferase</keyword>
<keyword evidence="4" id="KW-0808">Transferase</keyword>
<dbReference type="GO" id="GO:0008168">
    <property type="term" value="F:methyltransferase activity"/>
    <property type="evidence" value="ECO:0007669"/>
    <property type="project" value="UniProtKB-KW"/>
</dbReference>
<dbReference type="Pfam" id="PF01571">
    <property type="entry name" value="GCV_T"/>
    <property type="match status" value="1"/>
</dbReference>
<proteinExistence type="predicted"/>
<evidence type="ECO:0000313" key="4">
    <source>
        <dbReference type="EMBL" id="SLN67526.1"/>
    </source>
</evidence>
<dbReference type="AlphaFoldDB" id="A0A1X7A110"/>
<name>A0A1X7A110_9RHOB</name>
<feature type="binding site" evidence="1">
    <location>
        <position position="197"/>
    </location>
    <ligand>
        <name>substrate</name>
    </ligand>
</feature>
<dbReference type="Gene3D" id="3.30.1360.120">
    <property type="entry name" value="Probable tRNA modification gtpase trme, domain 1"/>
    <property type="match status" value="1"/>
</dbReference>
<dbReference type="OrthoDB" id="9772660at2"/>
<protein>
    <submittedName>
        <fullName evidence="4">Aminomethyltransferase</fullName>
        <ecNumber evidence="4">2.1.2.10</ecNumber>
    </submittedName>
</protein>
<reference evidence="5" key="1">
    <citation type="submission" date="2017-03" db="EMBL/GenBank/DDBJ databases">
        <authorList>
            <person name="Rodrigo-Torres L."/>
            <person name="Arahal R.D."/>
            <person name="Lucena T."/>
        </authorList>
    </citation>
    <scope>NUCLEOTIDE SEQUENCE [LARGE SCALE GENOMIC DNA]</scope>
    <source>
        <strain evidence="5">CECT 8411</strain>
    </source>
</reference>
<dbReference type="RefSeq" id="WP_085823866.1">
    <property type="nucleotide sequence ID" value="NZ_FWFP01000010.1"/>
</dbReference>
<dbReference type="PIRSF" id="PIRSF006487">
    <property type="entry name" value="GcvT"/>
    <property type="match status" value="1"/>
</dbReference>
<dbReference type="InterPro" id="IPR027266">
    <property type="entry name" value="TrmE/GcvT-like"/>
</dbReference>
<evidence type="ECO:0000256" key="1">
    <source>
        <dbReference type="PIRSR" id="PIRSR006487-1"/>
    </source>
</evidence>
<dbReference type="PANTHER" id="PTHR43757">
    <property type="entry name" value="AMINOMETHYLTRANSFERASE"/>
    <property type="match status" value="1"/>
</dbReference>
<dbReference type="InterPro" id="IPR013977">
    <property type="entry name" value="GcvT_C"/>
</dbReference>
<dbReference type="GO" id="GO:0032259">
    <property type="term" value="P:methylation"/>
    <property type="evidence" value="ECO:0007669"/>
    <property type="project" value="UniProtKB-KW"/>
</dbReference>